<keyword evidence="1" id="KW-0812">Transmembrane</keyword>
<dbReference type="Proteomes" id="UP000265768">
    <property type="component" value="Unassembled WGS sequence"/>
</dbReference>
<comment type="caution">
    <text evidence="2">The sequence shown here is derived from an EMBL/GenBank/DDBJ whole genome shotgun (WGS) entry which is preliminary data.</text>
</comment>
<feature type="transmembrane region" description="Helical" evidence="1">
    <location>
        <begin position="93"/>
        <end position="112"/>
    </location>
</feature>
<keyword evidence="1" id="KW-0472">Membrane</keyword>
<evidence type="ECO:0000313" key="2">
    <source>
        <dbReference type="EMBL" id="RJL19740.1"/>
    </source>
</evidence>
<proteinExistence type="predicted"/>
<keyword evidence="1" id="KW-1133">Transmembrane helix</keyword>
<dbReference type="EMBL" id="QZEY01000035">
    <property type="protein sequence ID" value="RJL19740.1"/>
    <property type="molecule type" value="Genomic_DNA"/>
</dbReference>
<gene>
    <name evidence="2" type="ORF">D5H75_40145</name>
</gene>
<evidence type="ECO:0000313" key="3">
    <source>
        <dbReference type="Proteomes" id="UP000265768"/>
    </source>
</evidence>
<accession>A0A3A4AH10</accession>
<protein>
    <submittedName>
        <fullName evidence="2">Uncharacterized protein</fullName>
    </submittedName>
</protein>
<sequence length="121" mass="12220">MGGYLRSCGGRRILAAVIGTGLVASVYADARTPDDLPVVTWFFIAAGIGLAGLAAICATGWGGRSCDVDTLAVLACAWWAARAVAHVTSDRPAVGALLAVVALLVGLIRTLVDLAGPRSSA</sequence>
<evidence type="ECO:0000256" key="1">
    <source>
        <dbReference type="SAM" id="Phobius"/>
    </source>
</evidence>
<reference evidence="2 3" key="1">
    <citation type="submission" date="2018-09" db="EMBL/GenBank/DDBJ databases">
        <title>YIM 75507 draft genome.</title>
        <authorList>
            <person name="Tang S."/>
            <person name="Feng Y."/>
        </authorList>
    </citation>
    <scope>NUCLEOTIDE SEQUENCE [LARGE SCALE GENOMIC DNA]</scope>
    <source>
        <strain evidence="2 3">YIM 75507</strain>
    </source>
</reference>
<organism evidence="2 3">
    <name type="scientific">Bailinhaonella thermotolerans</name>
    <dbReference type="NCBI Taxonomy" id="1070861"/>
    <lineage>
        <taxon>Bacteria</taxon>
        <taxon>Bacillati</taxon>
        <taxon>Actinomycetota</taxon>
        <taxon>Actinomycetes</taxon>
        <taxon>Streptosporangiales</taxon>
        <taxon>Streptosporangiaceae</taxon>
        <taxon>Bailinhaonella</taxon>
    </lineage>
</organism>
<name>A0A3A4AH10_9ACTN</name>
<keyword evidence="3" id="KW-1185">Reference proteome</keyword>
<feature type="transmembrane region" description="Helical" evidence="1">
    <location>
        <begin position="38"/>
        <end position="61"/>
    </location>
</feature>
<dbReference type="RefSeq" id="WP_119931885.1">
    <property type="nucleotide sequence ID" value="NZ_QZEY01000035.1"/>
</dbReference>
<dbReference type="AlphaFoldDB" id="A0A3A4AH10"/>